<dbReference type="InterPro" id="IPR059095">
    <property type="entry name" value="Znf_C2H2_17_2nd"/>
</dbReference>
<feature type="compositionally biased region" description="Low complexity" evidence="1">
    <location>
        <begin position="98"/>
        <end position="116"/>
    </location>
</feature>
<evidence type="ECO:0000313" key="3">
    <source>
        <dbReference type="EMBL" id="SPQ22832.1"/>
    </source>
</evidence>
<dbReference type="AlphaFoldDB" id="A0A446BK00"/>
<dbReference type="InterPro" id="IPR059009">
    <property type="entry name" value="Znf_C2H2_17_1st"/>
</dbReference>
<protein>
    <submittedName>
        <fullName evidence="3">Ce41e126-b30f-451b-8f12-8b72cb8b00b6</fullName>
    </submittedName>
</protein>
<dbReference type="EMBL" id="OUUZ01000009">
    <property type="protein sequence ID" value="SPQ22832.1"/>
    <property type="molecule type" value="Genomic_DNA"/>
</dbReference>
<dbReference type="SMART" id="SM00355">
    <property type="entry name" value="ZnF_C2H2"/>
    <property type="match status" value="2"/>
</dbReference>
<dbReference type="Pfam" id="PF26176">
    <property type="entry name" value="zf_C2H2_17_2"/>
    <property type="match status" value="1"/>
</dbReference>
<feature type="domain" description="C2H2-type" evidence="2">
    <location>
        <begin position="401"/>
        <end position="431"/>
    </location>
</feature>
<proteinExistence type="predicted"/>
<name>A0A446BK00_9PEZI</name>
<dbReference type="Gene3D" id="3.30.160.60">
    <property type="entry name" value="Classic Zinc Finger"/>
    <property type="match status" value="1"/>
</dbReference>
<evidence type="ECO:0000313" key="4">
    <source>
        <dbReference type="Proteomes" id="UP000289323"/>
    </source>
</evidence>
<feature type="region of interest" description="Disordered" evidence="1">
    <location>
        <begin position="83"/>
        <end position="127"/>
    </location>
</feature>
<feature type="domain" description="C2H2-type" evidence="2">
    <location>
        <begin position="365"/>
        <end position="391"/>
    </location>
</feature>
<dbReference type="Pfam" id="PF26177">
    <property type="entry name" value="zf_C2H2_17_1st"/>
    <property type="match status" value="1"/>
</dbReference>
<evidence type="ECO:0000256" key="1">
    <source>
        <dbReference type="SAM" id="MobiDB-lite"/>
    </source>
</evidence>
<reference evidence="3 4" key="1">
    <citation type="submission" date="2018-04" db="EMBL/GenBank/DDBJ databases">
        <authorList>
            <person name="Huttner S."/>
            <person name="Dainat J."/>
        </authorList>
    </citation>
    <scope>NUCLEOTIDE SEQUENCE [LARGE SCALE GENOMIC DNA]</scope>
</reference>
<evidence type="ECO:0000259" key="2">
    <source>
        <dbReference type="SMART" id="SM00355"/>
    </source>
</evidence>
<feature type="region of interest" description="Disordered" evidence="1">
    <location>
        <begin position="218"/>
        <end position="276"/>
    </location>
</feature>
<gene>
    <name evidence="3" type="ORF">TT172_LOCUS5251</name>
</gene>
<feature type="region of interest" description="Disordered" evidence="1">
    <location>
        <begin position="289"/>
        <end position="315"/>
    </location>
</feature>
<accession>A0A446BK00</accession>
<feature type="compositionally biased region" description="Basic and acidic residues" evidence="1">
    <location>
        <begin position="85"/>
        <end position="97"/>
    </location>
</feature>
<organism evidence="3 4">
    <name type="scientific">Thermothielavioides terrestris</name>
    <dbReference type="NCBI Taxonomy" id="2587410"/>
    <lineage>
        <taxon>Eukaryota</taxon>
        <taxon>Fungi</taxon>
        <taxon>Dikarya</taxon>
        <taxon>Ascomycota</taxon>
        <taxon>Pezizomycotina</taxon>
        <taxon>Sordariomycetes</taxon>
        <taxon>Sordariomycetidae</taxon>
        <taxon>Sordariales</taxon>
        <taxon>Chaetomiaceae</taxon>
        <taxon>Thermothielavioides</taxon>
    </lineage>
</organism>
<dbReference type="InterPro" id="IPR013087">
    <property type="entry name" value="Znf_C2H2_type"/>
</dbReference>
<sequence>MLSSNASGMFSYCQTGPADLAGSSWETTVEGSQNFPELADAADYYTGEAEDFALPFGQNTPKPDHLDAVDDFQARWAPAVPVESKALKAEPMRRESSRSSMASHKNRSSKTSTSSSKKSRTRLQSILSQASAQMSKLDMSGNASSTYAQGRVMDVQQYLAQDLDTLAVSPQVNGAAFYPGLVAFPDGLPYSGDFGAAMTQHVNPQIFDAGLVAASPHSWGSLSPVDSRMSSPGLQDGSDDVWSAAPSASSPGESQNSNSPALPGQSPAMNRKPDGSQYVVSEDLHGSLVPTASEDGLAPPHPAFSSRRSSGEGESARDHFLYKNAFPQADGLFHCPWEGQASCNHKPEKLKCNYDKFVDSHLKPYRCKVEGCQNARFSSTACLLRHEREAHAMHGHGEKPYLCTYEGCERSIAGHGFPRQWNLRDHMRRVHNDNGPTAQPASPPQPGATASARGRKRKSDVQEKQPSQEKSNSRKSAHKAAPEPTTTAPKQPEPVPQPEIDQWYEHQKALQTFIQGFAQPDDPQTLQYIKEAQEHLNAMGKISHGLTQESYRRSWKG</sequence>
<feature type="region of interest" description="Disordered" evidence="1">
    <location>
        <begin position="429"/>
        <end position="498"/>
    </location>
</feature>
<dbReference type="Proteomes" id="UP000289323">
    <property type="component" value="Unassembled WGS sequence"/>
</dbReference>